<dbReference type="PROSITE" id="PS51725">
    <property type="entry name" value="ABM"/>
    <property type="match status" value="1"/>
</dbReference>
<dbReference type="PANTHER" id="PTHR33336">
    <property type="entry name" value="QUINOL MONOOXYGENASE YGIN-RELATED"/>
    <property type="match status" value="1"/>
</dbReference>
<dbReference type="GO" id="GO:0004497">
    <property type="term" value="F:monooxygenase activity"/>
    <property type="evidence" value="ECO:0007669"/>
    <property type="project" value="UniProtKB-KW"/>
</dbReference>
<evidence type="ECO:0000259" key="2">
    <source>
        <dbReference type="PROSITE" id="PS51725"/>
    </source>
</evidence>
<dbReference type="InterPro" id="IPR050744">
    <property type="entry name" value="AI-2_Isomerase_LsrG"/>
</dbReference>
<dbReference type="EC" id="1.-.-.-" evidence="3"/>
<dbReference type="SUPFAM" id="SSF54909">
    <property type="entry name" value="Dimeric alpha+beta barrel"/>
    <property type="match status" value="1"/>
</dbReference>
<feature type="signal peptide" evidence="1">
    <location>
        <begin position="1"/>
        <end position="19"/>
    </location>
</feature>
<reference evidence="3 4" key="1">
    <citation type="submission" date="2024-07" db="EMBL/GenBank/DDBJ databases">
        <authorList>
            <person name="Pitt A."/>
            <person name="Hahn M.W."/>
        </authorList>
    </citation>
    <scope>NUCLEOTIDE SEQUENCE [LARGE SCALE GENOMIC DNA]</scope>
    <source>
        <strain evidence="3 4">2-AUSEE-184A6</strain>
    </source>
</reference>
<dbReference type="Gene3D" id="3.30.70.100">
    <property type="match status" value="1"/>
</dbReference>
<protein>
    <submittedName>
        <fullName evidence="3">Quinol monooxygenase</fullName>
        <ecNumber evidence="3">1.-.-.-</ecNumber>
    </submittedName>
</protein>
<dbReference type="PANTHER" id="PTHR33336:SF3">
    <property type="entry name" value="ABM DOMAIN-CONTAINING PROTEIN"/>
    <property type="match status" value="1"/>
</dbReference>
<gene>
    <name evidence="3" type="ORF">V7S74_06245</name>
</gene>
<feature type="chain" id="PRO_5047189093" evidence="1">
    <location>
        <begin position="20"/>
        <end position="363"/>
    </location>
</feature>
<keyword evidence="3" id="KW-0503">Monooxygenase</keyword>
<dbReference type="InterPro" id="IPR007138">
    <property type="entry name" value="ABM_dom"/>
</dbReference>
<evidence type="ECO:0000313" key="3">
    <source>
        <dbReference type="EMBL" id="MFL0206338.1"/>
    </source>
</evidence>
<dbReference type="EMBL" id="JBEWZG010000002">
    <property type="protein sequence ID" value="MFL0206338.1"/>
    <property type="molecule type" value="Genomic_DNA"/>
</dbReference>
<organism evidence="3 4">
    <name type="scientific">Aquirufa novilacunae</name>
    <dbReference type="NCBI Taxonomy" id="3139305"/>
    <lineage>
        <taxon>Bacteria</taxon>
        <taxon>Pseudomonadati</taxon>
        <taxon>Bacteroidota</taxon>
        <taxon>Cytophagia</taxon>
        <taxon>Cytophagales</taxon>
        <taxon>Flectobacillaceae</taxon>
        <taxon>Aquirufa</taxon>
    </lineage>
</organism>
<keyword evidence="3" id="KW-0560">Oxidoreductase</keyword>
<evidence type="ECO:0000313" key="4">
    <source>
        <dbReference type="Proteomes" id="UP001623559"/>
    </source>
</evidence>
<comment type="caution">
    <text evidence="3">The sequence shown here is derived from an EMBL/GenBank/DDBJ whole genome shotgun (WGS) entry which is preliminary data.</text>
</comment>
<dbReference type="Proteomes" id="UP001623559">
    <property type="component" value="Unassembled WGS sequence"/>
</dbReference>
<evidence type="ECO:0000256" key="1">
    <source>
        <dbReference type="SAM" id="SignalP"/>
    </source>
</evidence>
<proteinExistence type="predicted"/>
<dbReference type="RefSeq" id="WP_406777915.1">
    <property type="nucleotide sequence ID" value="NZ_JBEWZG010000002.1"/>
</dbReference>
<dbReference type="Pfam" id="PF03992">
    <property type="entry name" value="ABM"/>
    <property type="match status" value="1"/>
</dbReference>
<accession>A0ABW8SW48</accession>
<name>A0ABW8SW48_9BACT</name>
<keyword evidence="1" id="KW-0732">Signal</keyword>
<dbReference type="InterPro" id="IPR011008">
    <property type="entry name" value="Dimeric_a/b-barrel"/>
</dbReference>
<feature type="domain" description="ABM" evidence="2">
    <location>
        <begin position="263"/>
        <end position="354"/>
    </location>
</feature>
<sequence>MTKIILFCISMLAMGSLRAQSFQIKDLSSSVGSWEGKLTYLDYSSGKPFTMLANIKISLTADNKGYIMAYEYSKEPHANSIDTIVINGYFFGKDKIVGFKQHSPTGFTLVTEVEGEDGNENRKAILRHQYQLDKNSFTITKEVKFQGTDNWIKRNEYLLTRAEIKPEISFLNDSKEVFHLSLIIYTPDGKIQTRVSDLAPDQIKTYSLPVATEIFIADGKQEAFAMKGNDIKATGVKPYLVLKESDAKRVINTSSIAQMTAKMYRIAKIKVDGNQLEKYKSALQEQMDAAIKLEPGVLSYTAVSDKKDPSVITIFEVYASPEAYQAHTSAPHFKKYKETVKDMVLSLELIDTELVVRSEKADY</sequence>